<evidence type="ECO:0000256" key="14">
    <source>
        <dbReference type="SAM" id="MobiDB-lite"/>
    </source>
</evidence>
<keyword evidence="3" id="KW-0121">Carboxypeptidase</keyword>
<evidence type="ECO:0000256" key="6">
    <source>
        <dbReference type="ARBA" id="ARBA00022679"/>
    </source>
</evidence>
<feature type="compositionally biased region" description="Acidic residues" evidence="14">
    <location>
        <begin position="704"/>
        <end position="715"/>
    </location>
</feature>
<dbReference type="RefSeq" id="WP_057739637.1">
    <property type="nucleotide sequence ID" value="NZ_AZDQ01000043.1"/>
</dbReference>
<dbReference type="InterPro" id="IPR023346">
    <property type="entry name" value="Lysozyme-like_dom_sf"/>
</dbReference>
<evidence type="ECO:0000256" key="7">
    <source>
        <dbReference type="ARBA" id="ARBA00022801"/>
    </source>
</evidence>
<dbReference type="GO" id="GO:0008658">
    <property type="term" value="F:penicillin binding"/>
    <property type="evidence" value="ECO:0007669"/>
    <property type="project" value="InterPro"/>
</dbReference>
<evidence type="ECO:0000256" key="10">
    <source>
        <dbReference type="ARBA" id="ARBA00023268"/>
    </source>
</evidence>
<accession>A0A2K9HF68</accession>
<dbReference type="InterPro" id="IPR001460">
    <property type="entry name" value="PCN-bd_Tpept"/>
</dbReference>
<keyword evidence="19" id="KW-1185">Reference proteome</keyword>
<evidence type="ECO:0000256" key="2">
    <source>
        <dbReference type="ARBA" id="ARBA00007739"/>
    </source>
</evidence>
<dbReference type="Pfam" id="PF00912">
    <property type="entry name" value="Transgly"/>
    <property type="match status" value="1"/>
</dbReference>
<dbReference type="Gene3D" id="3.40.710.10">
    <property type="entry name" value="DD-peptidase/beta-lactamase superfamily"/>
    <property type="match status" value="1"/>
</dbReference>
<dbReference type="AlphaFoldDB" id="A0A2K9HF68"/>
<evidence type="ECO:0000259" key="17">
    <source>
        <dbReference type="Pfam" id="PF00912"/>
    </source>
</evidence>
<dbReference type="GO" id="GO:0030288">
    <property type="term" value="C:outer membrane-bounded periplasmic space"/>
    <property type="evidence" value="ECO:0007669"/>
    <property type="project" value="TreeGrafter"/>
</dbReference>
<dbReference type="InterPro" id="IPR036950">
    <property type="entry name" value="PBP_transglycosylase"/>
</dbReference>
<keyword evidence="9" id="KW-0573">Peptidoglycan synthesis</keyword>
<evidence type="ECO:0000313" key="18">
    <source>
        <dbReference type="EMBL" id="AUI71211.1"/>
    </source>
</evidence>
<evidence type="ECO:0000256" key="12">
    <source>
        <dbReference type="ARBA" id="ARBA00034000"/>
    </source>
</evidence>
<evidence type="ECO:0000256" key="15">
    <source>
        <dbReference type="SAM" id="Phobius"/>
    </source>
</evidence>
<evidence type="ECO:0000256" key="1">
    <source>
        <dbReference type="ARBA" id="ARBA00007090"/>
    </source>
</evidence>
<dbReference type="GO" id="GO:0009002">
    <property type="term" value="F:serine-type D-Ala-D-Ala carboxypeptidase activity"/>
    <property type="evidence" value="ECO:0007669"/>
    <property type="project" value="UniProtKB-EC"/>
</dbReference>
<dbReference type="InterPro" id="IPR001264">
    <property type="entry name" value="Glyco_trans_51"/>
</dbReference>
<proteinExistence type="inferred from homology"/>
<dbReference type="Proteomes" id="UP000234653">
    <property type="component" value="Chromosome"/>
</dbReference>
<dbReference type="GO" id="GO:0071555">
    <property type="term" value="P:cell wall organization"/>
    <property type="evidence" value="ECO:0007669"/>
    <property type="project" value="UniProtKB-KW"/>
</dbReference>
<keyword evidence="7" id="KW-0378">Hydrolase</keyword>
<keyword evidence="11" id="KW-0961">Cell wall biogenesis/degradation</keyword>
<dbReference type="SUPFAM" id="SSF53955">
    <property type="entry name" value="Lysozyme-like"/>
    <property type="match status" value="1"/>
</dbReference>
<comment type="similarity">
    <text evidence="1">In the C-terminal section; belongs to the transpeptidase family.</text>
</comment>
<keyword evidence="10" id="KW-0511">Multifunctional enzyme</keyword>
<evidence type="ECO:0000256" key="8">
    <source>
        <dbReference type="ARBA" id="ARBA00022960"/>
    </source>
</evidence>
<dbReference type="InterPro" id="IPR050396">
    <property type="entry name" value="Glycosyltr_51/Transpeptidase"/>
</dbReference>
<keyword evidence="4" id="KW-0645">Protease</keyword>
<keyword evidence="8" id="KW-0133">Cell shape</keyword>
<dbReference type="GO" id="GO:0009252">
    <property type="term" value="P:peptidoglycan biosynthetic process"/>
    <property type="evidence" value="ECO:0007669"/>
    <property type="project" value="UniProtKB-KW"/>
</dbReference>
<dbReference type="PANTHER" id="PTHR32282">
    <property type="entry name" value="BINDING PROTEIN TRANSPEPTIDASE, PUTATIVE-RELATED"/>
    <property type="match status" value="1"/>
</dbReference>
<protein>
    <submittedName>
        <fullName evidence="18">Penicillin-binding protein</fullName>
    </submittedName>
</protein>
<comment type="catalytic activity">
    <reaction evidence="13">
        <text>[GlcNAc-(1-&gt;4)-Mur2Ac(oyl-L-Ala-gamma-D-Glu-L-Lys-D-Ala-D-Ala)](n)-di-trans,octa-cis-undecaprenyl diphosphate + beta-D-GlcNAc-(1-&gt;4)-Mur2Ac(oyl-L-Ala-gamma-D-Glu-L-Lys-D-Ala-D-Ala)-di-trans,octa-cis-undecaprenyl diphosphate = [GlcNAc-(1-&gt;4)-Mur2Ac(oyl-L-Ala-gamma-D-Glu-L-Lys-D-Ala-D-Ala)](n+1)-di-trans,octa-cis-undecaprenyl diphosphate + di-trans,octa-cis-undecaprenyl diphosphate + H(+)</text>
        <dbReference type="Rhea" id="RHEA:23708"/>
        <dbReference type="Rhea" id="RHEA-COMP:9602"/>
        <dbReference type="Rhea" id="RHEA-COMP:9603"/>
        <dbReference type="ChEBI" id="CHEBI:15378"/>
        <dbReference type="ChEBI" id="CHEBI:58405"/>
        <dbReference type="ChEBI" id="CHEBI:60033"/>
        <dbReference type="ChEBI" id="CHEBI:78435"/>
        <dbReference type="EC" id="2.4.99.28"/>
    </reaction>
</comment>
<name>A0A2K9HF68_9LACO</name>
<keyword evidence="6" id="KW-0808">Transferase</keyword>
<reference evidence="18 19" key="1">
    <citation type="submission" date="2016-12" db="EMBL/GenBank/DDBJ databases">
        <title>The whole genome sequencing and assembly of Lactobacillus alimentarius DSM 20249T strain.</title>
        <authorList>
            <person name="Lee Y.-J."/>
            <person name="Yi H."/>
            <person name="Bahn Y.-S."/>
            <person name="Kim J.F."/>
            <person name="Lee D.-W."/>
        </authorList>
    </citation>
    <scope>NUCLEOTIDE SEQUENCE [LARGE SCALE GENOMIC DNA]</scope>
    <source>
        <strain evidence="18 19">DSM 20249</strain>
    </source>
</reference>
<evidence type="ECO:0000313" key="19">
    <source>
        <dbReference type="Proteomes" id="UP000234653"/>
    </source>
</evidence>
<dbReference type="STRING" id="1423720.FC67_GL001862"/>
<dbReference type="KEGG" id="lali:LA20249_02925"/>
<evidence type="ECO:0000256" key="3">
    <source>
        <dbReference type="ARBA" id="ARBA00022645"/>
    </source>
</evidence>
<feature type="domain" description="Glycosyl transferase family 51" evidence="17">
    <location>
        <begin position="61"/>
        <end position="238"/>
    </location>
</feature>
<comment type="similarity">
    <text evidence="2">In the N-terminal section; belongs to the glycosyltransferase 51 family.</text>
</comment>
<evidence type="ECO:0000256" key="4">
    <source>
        <dbReference type="ARBA" id="ARBA00022670"/>
    </source>
</evidence>
<dbReference type="Gene3D" id="1.10.3810.10">
    <property type="entry name" value="Biosynthetic peptidoglycan transglycosylase-like"/>
    <property type="match status" value="1"/>
</dbReference>
<keyword evidence="15" id="KW-1133">Transmembrane helix</keyword>
<feature type="compositionally biased region" description="Low complexity" evidence="14">
    <location>
        <begin position="670"/>
        <end position="703"/>
    </location>
</feature>
<feature type="transmembrane region" description="Helical" evidence="15">
    <location>
        <begin position="14"/>
        <end position="38"/>
    </location>
</feature>
<dbReference type="Pfam" id="PF00905">
    <property type="entry name" value="Transpeptidase"/>
    <property type="match status" value="1"/>
</dbReference>
<dbReference type="PANTHER" id="PTHR32282:SF29">
    <property type="entry name" value="PENICILLIN-BINDING PROTEIN 1A"/>
    <property type="match status" value="1"/>
</dbReference>
<feature type="domain" description="Penicillin-binding protein transpeptidase" evidence="16">
    <location>
        <begin position="336"/>
        <end position="612"/>
    </location>
</feature>
<evidence type="ECO:0000256" key="13">
    <source>
        <dbReference type="ARBA" id="ARBA00049902"/>
    </source>
</evidence>
<dbReference type="InterPro" id="IPR012338">
    <property type="entry name" value="Beta-lactam/transpept-like"/>
</dbReference>
<dbReference type="GO" id="GO:0008955">
    <property type="term" value="F:peptidoglycan glycosyltransferase activity"/>
    <property type="evidence" value="ECO:0007669"/>
    <property type="project" value="UniProtKB-EC"/>
</dbReference>
<feature type="region of interest" description="Disordered" evidence="14">
    <location>
        <begin position="669"/>
        <end position="830"/>
    </location>
</feature>
<dbReference type="GO" id="GO:0008360">
    <property type="term" value="P:regulation of cell shape"/>
    <property type="evidence" value="ECO:0007669"/>
    <property type="project" value="UniProtKB-KW"/>
</dbReference>
<gene>
    <name evidence="18" type="ORF">LA20249_02925</name>
</gene>
<keyword evidence="15" id="KW-0812">Transmembrane</keyword>
<keyword evidence="5" id="KW-0328">Glycosyltransferase</keyword>
<evidence type="ECO:0000256" key="11">
    <source>
        <dbReference type="ARBA" id="ARBA00023316"/>
    </source>
</evidence>
<dbReference type="GO" id="GO:0006508">
    <property type="term" value="P:proteolysis"/>
    <property type="evidence" value="ECO:0007669"/>
    <property type="project" value="UniProtKB-KW"/>
</dbReference>
<evidence type="ECO:0000259" key="16">
    <source>
        <dbReference type="Pfam" id="PF00905"/>
    </source>
</evidence>
<comment type="catalytic activity">
    <reaction evidence="12">
        <text>Preferential cleavage: (Ac)2-L-Lys-D-Ala-|-D-Ala. Also transpeptidation of peptidyl-alanyl moieties that are N-acyl substituents of D-alanine.</text>
        <dbReference type="EC" id="3.4.16.4"/>
    </reaction>
</comment>
<keyword evidence="15" id="KW-0472">Membrane</keyword>
<evidence type="ECO:0000256" key="5">
    <source>
        <dbReference type="ARBA" id="ARBA00022676"/>
    </source>
</evidence>
<dbReference type="FunFam" id="1.10.3810.10:FF:000001">
    <property type="entry name" value="Penicillin-binding protein 1A"/>
    <property type="match status" value="1"/>
</dbReference>
<dbReference type="SUPFAM" id="SSF56601">
    <property type="entry name" value="beta-lactamase/transpeptidase-like"/>
    <property type="match status" value="1"/>
</dbReference>
<dbReference type="OrthoDB" id="9766909at2"/>
<sequence length="830" mass="89690">MSKKNTNIFTFKNILKWLLSIIAVLVGIFLFIFVYYAFSAPTVSQENLQSGGSSSIVDSTGKQIASLGDNKRNYVTIDKVPQQMEDAVVSIEDKNFYNEPLGIDPVRIAKSAFNNVTKGTLQGGSTLTQQLVKLTVFSTETKDQTFKRKMQEAWLAMRVSQKFSKQQILEFYMNKVYLNNGIYGVETGAKYYYGKNLKQLSLAQMALLAGLPNAPSNYDPYTHPEAAKNRRDLVIRAMYNNNKITKSQAEEAINTPISSGLQPYKKVSNSNNTKRIIADPYIKEAITEVKKKGFDPYRDNLKITVNMDYAAQKRLYNIVNTSNYVSFPDSKLQVGASVVNPNNGKVVAMIGGRNLGDVQFGLNRAVQTGRSNGSTMKPLLDYAPAIENLNWSTYHQLEDTEYTYAGTDIQLKDWDEQYEGQMSMRKALVNSRNIPAVRTLSAVGLSNAKQFVKKLGINIKENGLSVGIGGNISSLQGASAYSAFSNGGTYYKPYYVSKIETADGITHTYNKSGTTAMKDSTAYMITDMLKGVPSTYATYANISGLHQAGKTGTTNYSSESIAANSALSGTAKDSWYNGYTKNYSISVWTGYDSPNEKGISSTYQSVAGKIYKAEMSYLAENTNSNPNWKKPSSVVSRKIVNDGSTDPVVLKPGSSQSYTKELFVKGHAPASSYKESDYSSSSASKSSSNEVTSNNQSSSSSESSDSDNDTSDQTETETGTGSDSDDQTNSDTNTTDNNNTSSDSSNSSDTNTGTSSNSNNTNSTNTGNSDNSTNSNTNTGDTSNNNSSNTNTGSDTNTDSGSSSGDSNGGSTTNSGATTNGSSTDSSSAQ</sequence>
<evidence type="ECO:0000256" key="9">
    <source>
        <dbReference type="ARBA" id="ARBA00022984"/>
    </source>
</evidence>
<dbReference type="EMBL" id="CP018867">
    <property type="protein sequence ID" value="AUI71211.1"/>
    <property type="molecule type" value="Genomic_DNA"/>
</dbReference>
<organism evidence="18 19">
    <name type="scientific">Companilactobacillus alimentarius DSM 20249</name>
    <dbReference type="NCBI Taxonomy" id="1423720"/>
    <lineage>
        <taxon>Bacteria</taxon>
        <taxon>Bacillati</taxon>
        <taxon>Bacillota</taxon>
        <taxon>Bacilli</taxon>
        <taxon>Lactobacillales</taxon>
        <taxon>Lactobacillaceae</taxon>
        <taxon>Companilactobacillus</taxon>
    </lineage>
</organism>
<feature type="compositionally biased region" description="Low complexity" evidence="14">
    <location>
        <begin position="729"/>
        <end position="830"/>
    </location>
</feature>